<dbReference type="SUPFAM" id="SSF57667">
    <property type="entry name" value="beta-beta-alpha zinc fingers"/>
    <property type="match status" value="1"/>
</dbReference>
<evidence type="ECO:0000256" key="5">
    <source>
        <dbReference type="PROSITE-ProRule" id="PRU00042"/>
    </source>
</evidence>
<sequence>MDGKAVASLGLRAIKPRVEGEAAADALRRNNYKSRETTYENDNLVDVSFPNNSKMSHGGPSAIPPVDLKANQEAFRATKKGRRKSDQEKPHRCTQCGHGFERSNDLKRHLITAVVHHPRSFQCAQCGKFLSRKDALSTHQRTQHGL</sequence>
<evidence type="ECO:0000259" key="6">
    <source>
        <dbReference type="PROSITE" id="PS50157"/>
    </source>
</evidence>
<dbReference type="InterPro" id="IPR013087">
    <property type="entry name" value="Znf_C2H2_type"/>
</dbReference>
<keyword evidence="8" id="KW-1185">Reference proteome</keyword>
<name>A0A4S4KX55_9AGAM</name>
<dbReference type="PANTHER" id="PTHR24408">
    <property type="entry name" value="ZINC FINGER PROTEIN"/>
    <property type="match status" value="1"/>
</dbReference>
<proteinExistence type="predicted"/>
<reference evidence="7 8" key="1">
    <citation type="submission" date="2019-02" db="EMBL/GenBank/DDBJ databases">
        <title>Genome sequencing of the rare red list fungi Bondarzewia mesenterica.</title>
        <authorList>
            <person name="Buettner E."/>
            <person name="Kellner H."/>
        </authorList>
    </citation>
    <scope>NUCLEOTIDE SEQUENCE [LARGE SCALE GENOMIC DNA]</scope>
    <source>
        <strain evidence="7 8">DSM 108281</strain>
    </source>
</reference>
<evidence type="ECO:0000256" key="4">
    <source>
        <dbReference type="ARBA" id="ARBA00022833"/>
    </source>
</evidence>
<dbReference type="AlphaFoldDB" id="A0A4S4KX55"/>
<keyword evidence="3 5" id="KW-0863">Zinc-finger</keyword>
<organism evidence="7 8">
    <name type="scientific">Bondarzewia mesenterica</name>
    <dbReference type="NCBI Taxonomy" id="1095465"/>
    <lineage>
        <taxon>Eukaryota</taxon>
        <taxon>Fungi</taxon>
        <taxon>Dikarya</taxon>
        <taxon>Basidiomycota</taxon>
        <taxon>Agaricomycotina</taxon>
        <taxon>Agaricomycetes</taxon>
        <taxon>Russulales</taxon>
        <taxon>Bondarzewiaceae</taxon>
        <taxon>Bondarzewia</taxon>
    </lineage>
</organism>
<evidence type="ECO:0000256" key="2">
    <source>
        <dbReference type="ARBA" id="ARBA00022737"/>
    </source>
</evidence>
<keyword evidence="1" id="KW-0479">Metal-binding</keyword>
<protein>
    <recommendedName>
        <fullName evidence="6">C2H2-type domain-containing protein</fullName>
    </recommendedName>
</protein>
<dbReference type="SMART" id="SM00355">
    <property type="entry name" value="ZnF_C2H2"/>
    <property type="match status" value="2"/>
</dbReference>
<dbReference type="OrthoDB" id="654211at2759"/>
<dbReference type="GO" id="GO:0005634">
    <property type="term" value="C:nucleus"/>
    <property type="evidence" value="ECO:0007669"/>
    <property type="project" value="TreeGrafter"/>
</dbReference>
<dbReference type="GO" id="GO:0008270">
    <property type="term" value="F:zinc ion binding"/>
    <property type="evidence" value="ECO:0007669"/>
    <property type="project" value="UniProtKB-KW"/>
</dbReference>
<dbReference type="InterPro" id="IPR036236">
    <property type="entry name" value="Znf_C2H2_sf"/>
</dbReference>
<dbReference type="FunFam" id="3.30.160.60:FF:000446">
    <property type="entry name" value="Zinc finger protein"/>
    <property type="match status" value="2"/>
</dbReference>
<keyword evidence="4" id="KW-0862">Zinc</keyword>
<dbReference type="EMBL" id="SGPL01001357">
    <property type="protein sequence ID" value="THH03384.1"/>
    <property type="molecule type" value="Genomic_DNA"/>
</dbReference>
<evidence type="ECO:0000256" key="3">
    <source>
        <dbReference type="ARBA" id="ARBA00022771"/>
    </source>
</evidence>
<feature type="domain" description="C2H2-type" evidence="6">
    <location>
        <begin position="121"/>
        <end position="146"/>
    </location>
</feature>
<dbReference type="GO" id="GO:0043565">
    <property type="term" value="F:sequence-specific DNA binding"/>
    <property type="evidence" value="ECO:0007669"/>
    <property type="project" value="TreeGrafter"/>
</dbReference>
<dbReference type="PROSITE" id="PS50157">
    <property type="entry name" value="ZINC_FINGER_C2H2_2"/>
    <property type="match status" value="2"/>
</dbReference>
<dbReference type="PANTHER" id="PTHR24408:SF58">
    <property type="entry name" value="TRANSCRIPTION FACTOR (TFIIIA), PUTATIVE (AFU_ORTHOLOGUE AFUA_1G05150)-RELATED"/>
    <property type="match status" value="1"/>
</dbReference>
<gene>
    <name evidence="7" type="ORF">EW146_g10454</name>
</gene>
<evidence type="ECO:0000256" key="1">
    <source>
        <dbReference type="ARBA" id="ARBA00022723"/>
    </source>
</evidence>
<dbReference type="GO" id="GO:0000981">
    <property type="term" value="F:DNA-binding transcription factor activity, RNA polymerase II-specific"/>
    <property type="evidence" value="ECO:0007669"/>
    <property type="project" value="TreeGrafter"/>
</dbReference>
<evidence type="ECO:0000313" key="8">
    <source>
        <dbReference type="Proteomes" id="UP000310158"/>
    </source>
</evidence>
<keyword evidence="2" id="KW-0677">Repeat</keyword>
<dbReference type="Pfam" id="PF00096">
    <property type="entry name" value="zf-C2H2"/>
    <property type="match status" value="2"/>
</dbReference>
<accession>A0A4S4KX55</accession>
<feature type="domain" description="C2H2-type" evidence="6">
    <location>
        <begin position="91"/>
        <end position="116"/>
    </location>
</feature>
<dbReference type="Gene3D" id="3.30.160.60">
    <property type="entry name" value="Classic Zinc Finger"/>
    <property type="match status" value="2"/>
</dbReference>
<comment type="caution">
    <text evidence="7">The sequence shown here is derived from an EMBL/GenBank/DDBJ whole genome shotgun (WGS) entry which is preliminary data.</text>
</comment>
<dbReference type="Proteomes" id="UP000310158">
    <property type="component" value="Unassembled WGS sequence"/>
</dbReference>
<evidence type="ECO:0000313" key="7">
    <source>
        <dbReference type="EMBL" id="THH03384.1"/>
    </source>
</evidence>
<dbReference type="PROSITE" id="PS00028">
    <property type="entry name" value="ZINC_FINGER_C2H2_1"/>
    <property type="match status" value="1"/>
</dbReference>